<evidence type="ECO:0000256" key="4">
    <source>
        <dbReference type="ARBA" id="ARBA00022692"/>
    </source>
</evidence>
<comment type="subcellular location">
    <subcellularLocation>
        <location evidence="1">Cell membrane</location>
        <topology evidence="1">Multi-pass membrane protein</topology>
    </subcellularLocation>
</comment>
<dbReference type="PROSITE" id="PS01047">
    <property type="entry name" value="HMA_1"/>
    <property type="match status" value="1"/>
</dbReference>
<evidence type="ECO:0000313" key="10">
    <source>
        <dbReference type="EMBL" id="VFJ45583.1"/>
    </source>
</evidence>
<keyword evidence="3" id="KW-1003">Cell membrane</keyword>
<evidence type="ECO:0000256" key="5">
    <source>
        <dbReference type="ARBA" id="ARBA00022723"/>
    </source>
</evidence>
<evidence type="ECO:0000259" key="9">
    <source>
        <dbReference type="PROSITE" id="PS50846"/>
    </source>
</evidence>
<feature type="transmembrane region" description="Helical" evidence="8">
    <location>
        <begin position="15"/>
        <end position="36"/>
    </location>
</feature>
<accession>A0A450S1R8</accession>
<evidence type="ECO:0000256" key="8">
    <source>
        <dbReference type="SAM" id="Phobius"/>
    </source>
</evidence>
<dbReference type="InterPro" id="IPR052923">
    <property type="entry name" value="UPF0718"/>
</dbReference>
<feature type="transmembrane region" description="Helical" evidence="8">
    <location>
        <begin position="283"/>
        <end position="305"/>
    </location>
</feature>
<evidence type="ECO:0000256" key="1">
    <source>
        <dbReference type="ARBA" id="ARBA00004651"/>
    </source>
</evidence>
<dbReference type="Pfam" id="PF00403">
    <property type="entry name" value="HMA"/>
    <property type="match status" value="1"/>
</dbReference>
<dbReference type="InterPro" id="IPR006121">
    <property type="entry name" value="HMA_dom"/>
</dbReference>
<sequence length="425" mass="44744">MDILHTYFHELRETMIALAPSLLLGLLIAGMVHVFLPRGLIRKRLSASNAASAIRATLIGVPMPLCSCGVVPTAMGLKKEGASSGATTSFLISTPQTGVDSILVSATFLGWPFALFKVVAAFVTGLLGGMLVNHFDSTSKTEPQKIEADACSPGSEKETTQYPEEGRQKGRLMAIVEYALFDLLAVIDVWIVFGVLLAALIAVLAPPDFLATFPWTAGLGGMLLVLAISLPLYVCTTGSVPIAAAFIAAGMPTGTALVFLMAGPATNVVTIGAVYRVLGPRVLFIYLAIVIAMSIGFGFGFDFLLGDVSAIQSTDHSHGFVEIGLAWLLVGLLAFTIGRRLVSRVAKNTRLPQADLTLHVSGMSCGHCAKSVEDVLEAVNGVDQATAQLSSGLVHIQGKTLNVRYLTEVVEKLGYSVDGAPSRPS</sequence>
<gene>
    <name evidence="10" type="ORF">BECKFW1821A_GA0114235_101041</name>
</gene>
<dbReference type="InterPro" id="IPR017969">
    <property type="entry name" value="Heavy-metal-associated_CS"/>
</dbReference>
<keyword evidence="5" id="KW-0479">Metal-binding</keyword>
<dbReference type="InterPro" id="IPR036163">
    <property type="entry name" value="HMA_dom_sf"/>
</dbReference>
<feature type="transmembrane region" description="Helical" evidence="8">
    <location>
        <begin position="240"/>
        <end position="262"/>
    </location>
</feature>
<protein>
    <recommendedName>
        <fullName evidence="9">HMA domain-containing protein</fullName>
    </recommendedName>
</protein>
<evidence type="ECO:0000256" key="2">
    <source>
        <dbReference type="ARBA" id="ARBA00006386"/>
    </source>
</evidence>
<dbReference type="NCBIfam" id="NF033936">
    <property type="entry name" value="CuZnOut_SO0444"/>
    <property type="match status" value="1"/>
</dbReference>
<feature type="transmembrane region" description="Helical" evidence="8">
    <location>
        <begin position="325"/>
        <end position="342"/>
    </location>
</feature>
<comment type="similarity">
    <text evidence="2">Belongs to the UPF0718 family.</text>
</comment>
<feature type="transmembrane region" description="Helical" evidence="8">
    <location>
        <begin position="183"/>
        <end position="205"/>
    </location>
</feature>
<dbReference type="CDD" id="cd00371">
    <property type="entry name" value="HMA"/>
    <property type="match status" value="1"/>
</dbReference>
<dbReference type="PROSITE" id="PS50846">
    <property type="entry name" value="HMA_2"/>
    <property type="match status" value="1"/>
</dbReference>
<dbReference type="GO" id="GO:0005886">
    <property type="term" value="C:plasma membrane"/>
    <property type="evidence" value="ECO:0007669"/>
    <property type="project" value="UniProtKB-SubCell"/>
</dbReference>
<dbReference type="Pfam" id="PF03773">
    <property type="entry name" value="ArsP_1"/>
    <property type="match status" value="1"/>
</dbReference>
<dbReference type="Gene3D" id="3.30.70.100">
    <property type="match status" value="1"/>
</dbReference>
<feature type="transmembrane region" description="Helical" evidence="8">
    <location>
        <begin position="212"/>
        <end position="234"/>
    </location>
</feature>
<organism evidence="10">
    <name type="scientific">Candidatus Kentrum sp. FW</name>
    <dbReference type="NCBI Taxonomy" id="2126338"/>
    <lineage>
        <taxon>Bacteria</taxon>
        <taxon>Pseudomonadati</taxon>
        <taxon>Pseudomonadota</taxon>
        <taxon>Gammaproteobacteria</taxon>
        <taxon>Candidatus Kentrum</taxon>
    </lineage>
</organism>
<reference evidence="10" key="1">
    <citation type="submission" date="2019-02" db="EMBL/GenBank/DDBJ databases">
        <authorList>
            <person name="Gruber-Vodicka R. H."/>
            <person name="Seah K. B. B."/>
        </authorList>
    </citation>
    <scope>NUCLEOTIDE SEQUENCE</scope>
    <source>
        <strain evidence="10">BECK_BZ15</strain>
    </source>
</reference>
<dbReference type="PANTHER" id="PTHR34184">
    <property type="entry name" value="UPF0718 PROTEIN YCGR"/>
    <property type="match status" value="1"/>
</dbReference>
<evidence type="ECO:0000256" key="7">
    <source>
        <dbReference type="ARBA" id="ARBA00023136"/>
    </source>
</evidence>
<name>A0A450S1R8_9GAMM</name>
<evidence type="ECO:0000256" key="3">
    <source>
        <dbReference type="ARBA" id="ARBA00022475"/>
    </source>
</evidence>
<keyword evidence="6 8" id="KW-1133">Transmembrane helix</keyword>
<proteinExistence type="inferred from homology"/>
<dbReference type="SUPFAM" id="SSF55008">
    <property type="entry name" value="HMA, heavy metal-associated domain"/>
    <property type="match status" value="1"/>
</dbReference>
<keyword evidence="7 8" id="KW-0472">Membrane</keyword>
<dbReference type="PANTHER" id="PTHR34184:SF4">
    <property type="entry name" value="UPF0718 PROTEIN YCGR"/>
    <property type="match status" value="1"/>
</dbReference>
<feature type="transmembrane region" description="Helical" evidence="8">
    <location>
        <begin position="108"/>
        <end position="132"/>
    </location>
</feature>
<dbReference type="AlphaFoldDB" id="A0A450S1R8"/>
<evidence type="ECO:0000256" key="6">
    <source>
        <dbReference type="ARBA" id="ARBA00022989"/>
    </source>
</evidence>
<dbReference type="EMBL" id="CAADEW010000010">
    <property type="protein sequence ID" value="VFJ45583.1"/>
    <property type="molecule type" value="Genomic_DNA"/>
</dbReference>
<feature type="domain" description="HMA" evidence="9">
    <location>
        <begin position="354"/>
        <end position="418"/>
    </location>
</feature>
<keyword evidence="4 8" id="KW-0812">Transmembrane</keyword>
<dbReference type="InterPro" id="IPR005524">
    <property type="entry name" value="DUF318"/>
</dbReference>
<dbReference type="GO" id="GO:0046872">
    <property type="term" value="F:metal ion binding"/>
    <property type="evidence" value="ECO:0007669"/>
    <property type="project" value="UniProtKB-KW"/>
</dbReference>